<dbReference type="EMBL" id="LFMY01000012">
    <property type="protein sequence ID" value="OKL57040.1"/>
    <property type="molecule type" value="Genomic_DNA"/>
</dbReference>
<dbReference type="PANTHER" id="PTHR30575:SF0">
    <property type="entry name" value="XAA-ARG DIPEPTIDASE"/>
    <property type="match status" value="1"/>
</dbReference>
<keyword evidence="5" id="KW-1185">Reference proteome</keyword>
<dbReference type="InterPro" id="IPR011650">
    <property type="entry name" value="Peptidase_M20_dimer"/>
</dbReference>
<dbReference type="CDD" id="cd05672">
    <property type="entry name" value="M20_ACY1L2-like"/>
    <property type="match status" value="1"/>
</dbReference>
<dbReference type="GO" id="GO:0016805">
    <property type="term" value="F:dipeptidase activity"/>
    <property type="evidence" value="ECO:0007669"/>
    <property type="project" value="InterPro"/>
</dbReference>
<dbReference type="SUPFAM" id="SSF55031">
    <property type="entry name" value="Bacterial exopeptidase dimerisation domain"/>
    <property type="match status" value="1"/>
</dbReference>
<reference evidence="4 5" key="1">
    <citation type="submission" date="2015-06" db="EMBL/GenBank/DDBJ databases">
        <title>Talaromyces atroroseus IBT 11181 draft genome.</title>
        <authorList>
            <person name="Rasmussen K.B."/>
            <person name="Rasmussen S."/>
            <person name="Petersen B."/>
            <person name="Sicheritz-Ponten T."/>
            <person name="Mortensen U.H."/>
            <person name="Thrane U."/>
        </authorList>
    </citation>
    <scope>NUCLEOTIDE SEQUENCE [LARGE SCALE GENOMIC DNA]</scope>
    <source>
        <strain evidence="4 5">IBT 11181</strain>
    </source>
</reference>
<gene>
    <name evidence="4" type="ORF">UA08_07355</name>
</gene>
<accession>A0A225AA91</accession>
<dbReference type="AlphaFoldDB" id="A0A225AA91"/>
<dbReference type="OrthoDB" id="6119954at2759"/>
<dbReference type="PIRSF" id="PIRSF037226">
    <property type="entry name" value="Amidohydrolase_ACY1L2_prd"/>
    <property type="match status" value="1"/>
</dbReference>
<dbReference type="STRING" id="1441469.A0A225AA91"/>
<evidence type="ECO:0000313" key="5">
    <source>
        <dbReference type="Proteomes" id="UP000214365"/>
    </source>
</evidence>
<proteinExistence type="inferred from homology"/>
<dbReference type="Pfam" id="PF01546">
    <property type="entry name" value="Peptidase_M20"/>
    <property type="match status" value="1"/>
</dbReference>
<comment type="similarity">
    <text evidence="1 2">Belongs to the peptidase M20A family.</text>
</comment>
<dbReference type="NCBIfam" id="TIGR01891">
    <property type="entry name" value="amidohydrolases"/>
    <property type="match status" value="1"/>
</dbReference>
<evidence type="ECO:0000256" key="1">
    <source>
        <dbReference type="ARBA" id="ARBA00006247"/>
    </source>
</evidence>
<dbReference type="GeneID" id="31007111"/>
<dbReference type="Gene3D" id="3.30.70.360">
    <property type="match status" value="1"/>
</dbReference>
<dbReference type="InterPro" id="IPR036264">
    <property type="entry name" value="Bact_exopeptidase_dim_dom"/>
</dbReference>
<evidence type="ECO:0000259" key="3">
    <source>
        <dbReference type="Pfam" id="PF07687"/>
    </source>
</evidence>
<dbReference type="SUPFAM" id="SSF53187">
    <property type="entry name" value="Zn-dependent exopeptidases"/>
    <property type="match status" value="1"/>
</dbReference>
<dbReference type="Gene3D" id="3.40.630.10">
    <property type="entry name" value="Zn peptidases"/>
    <property type="match status" value="1"/>
</dbReference>
<dbReference type="RefSeq" id="XP_020117161.1">
    <property type="nucleotide sequence ID" value="XM_020262636.1"/>
</dbReference>
<comment type="caution">
    <text evidence="4">The sequence shown here is derived from an EMBL/GenBank/DDBJ whole genome shotgun (WGS) entry which is preliminary data.</text>
</comment>
<dbReference type="InterPro" id="IPR002933">
    <property type="entry name" value="Peptidase_M20"/>
</dbReference>
<name>A0A225AA91_TALAT</name>
<sequence length="397" mass="42375">MPLSAIDLEQARVLVNDRINEANPDLHKINKALHSHPELAYKEYFAHETLTTYLESLGFVVKRSTYGLETSFEASLGQGGRQVVFCAEYDALPEIGHACGHNLIATASLAAFIGAAHAMVTLSIPGRLRLLGTPAEEGGGGKAKLIDAGAFNPPEDIAAAIMAHPKALYLIQQDGDGLSGLAGIRLAASHKFRVEFHGKTAHAGNSPWKGTNALDAAVAAYHNVALLRQQIQPDERIHCIIEVGGTAQNIIPDYSRLSWNVRGPSMTTADALLKRVKACIEAGATATGCKLNYIPVYVEDMATLGQKILFKRPKGGSGSTDMGNVSHHVPSFHGYFAVPTEKDVGAHNPKFTAAAGRDEAHVSAIESAKGMAMLALRVLVDDTIAKEALLDFESLDE</sequence>
<dbReference type="Pfam" id="PF07687">
    <property type="entry name" value="M20_dimer"/>
    <property type="match status" value="1"/>
</dbReference>
<evidence type="ECO:0000256" key="2">
    <source>
        <dbReference type="PIRNR" id="PIRNR037226"/>
    </source>
</evidence>
<dbReference type="FunFam" id="3.30.70.360:FF:000004">
    <property type="entry name" value="Peptidase M20 domain-containing protein 2"/>
    <property type="match status" value="1"/>
</dbReference>
<dbReference type="InterPro" id="IPR017144">
    <property type="entry name" value="Xaa-Arg_dipeptidase"/>
</dbReference>
<organism evidence="4 5">
    <name type="scientific">Talaromyces atroroseus</name>
    <dbReference type="NCBI Taxonomy" id="1441469"/>
    <lineage>
        <taxon>Eukaryota</taxon>
        <taxon>Fungi</taxon>
        <taxon>Dikarya</taxon>
        <taxon>Ascomycota</taxon>
        <taxon>Pezizomycotina</taxon>
        <taxon>Eurotiomycetes</taxon>
        <taxon>Eurotiomycetidae</taxon>
        <taxon>Eurotiales</taxon>
        <taxon>Trichocomaceae</taxon>
        <taxon>Talaromyces</taxon>
        <taxon>Talaromyces sect. Trachyspermi</taxon>
    </lineage>
</organism>
<dbReference type="InterPro" id="IPR017439">
    <property type="entry name" value="Amidohydrolase"/>
</dbReference>
<dbReference type="Proteomes" id="UP000214365">
    <property type="component" value="Unassembled WGS sequence"/>
</dbReference>
<dbReference type="PANTHER" id="PTHR30575">
    <property type="entry name" value="PEPTIDASE M20"/>
    <property type="match status" value="1"/>
</dbReference>
<protein>
    <recommendedName>
        <fullName evidence="2">Peptidase M20 domain-containing protein 2</fullName>
    </recommendedName>
</protein>
<evidence type="ECO:0000313" key="4">
    <source>
        <dbReference type="EMBL" id="OKL57040.1"/>
    </source>
</evidence>
<dbReference type="InterPro" id="IPR052030">
    <property type="entry name" value="Peptidase_M20/M20A_hydrolases"/>
</dbReference>
<feature type="domain" description="Peptidase M20 dimerisation" evidence="3">
    <location>
        <begin position="190"/>
        <end position="282"/>
    </location>
</feature>